<organism evidence="1 2">
    <name type="scientific">Pristionchus fissidentatus</name>
    <dbReference type="NCBI Taxonomy" id="1538716"/>
    <lineage>
        <taxon>Eukaryota</taxon>
        <taxon>Metazoa</taxon>
        <taxon>Ecdysozoa</taxon>
        <taxon>Nematoda</taxon>
        <taxon>Chromadorea</taxon>
        <taxon>Rhabditida</taxon>
        <taxon>Rhabditina</taxon>
        <taxon>Diplogasteromorpha</taxon>
        <taxon>Diplogasteroidea</taxon>
        <taxon>Neodiplogasteridae</taxon>
        <taxon>Pristionchus</taxon>
    </lineage>
</organism>
<keyword evidence="2" id="KW-1185">Reference proteome</keyword>
<evidence type="ECO:0000313" key="1">
    <source>
        <dbReference type="EMBL" id="GMT29832.1"/>
    </source>
</evidence>
<dbReference type="Proteomes" id="UP001432322">
    <property type="component" value="Unassembled WGS sequence"/>
</dbReference>
<reference evidence="1" key="1">
    <citation type="submission" date="2023-10" db="EMBL/GenBank/DDBJ databases">
        <title>Genome assembly of Pristionchus species.</title>
        <authorList>
            <person name="Yoshida K."/>
            <person name="Sommer R.J."/>
        </authorList>
    </citation>
    <scope>NUCLEOTIDE SEQUENCE</scope>
    <source>
        <strain evidence="1">RS5133</strain>
    </source>
</reference>
<evidence type="ECO:0000313" key="2">
    <source>
        <dbReference type="Proteomes" id="UP001432322"/>
    </source>
</evidence>
<comment type="caution">
    <text evidence="1">The sequence shown here is derived from an EMBL/GenBank/DDBJ whole genome shotgun (WGS) entry which is preliminary data.</text>
</comment>
<proteinExistence type="predicted"/>
<gene>
    <name evidence="1" type="ORF">PFISCL1PPCAC_21129</name>
</gene>
<dbReference type="AlphaFoldDB" id="A0AAV5WIW9"/>
<sequence>LRDPHIHNASVLNSFHVFLVSRGKQKSLNLFPEGLESLTVALGRGDVTARFLSCNNALILDVGGIVVESEAEMLETAHCKIVILGVDCGVSATGEEKEEKIHLSS</sequence>
<dbReference type="EMBL" id="BTSY01000005">
    <property type="protein sequence ID" value="GMT29832.1"/>
    <property type="molecule type" value="Genomic_DNA"/>
</dbReference>
<accession>A0AAV5WIW9</accession>
<name>A0AAV5WIW9_9BILA</name>
<feature type="non-terminal residue" evidence="1">
    <location>
        <position position="1"/>
    </location>
</feature>
<protein>
    <submittedName>
        <fullName evidence="1">Uncharacterized protein</fullName>
    </submittedName>
</protein>
<feature type="non-terminal residue" evidence="1">
    <location>
        <position position="105"/>
    </location>
</feature>